<keyword evidence="11" id="KW-0460">Magnesium</keyword>
<keyword evidence="12 18" id="KW-1133">Transmembrane helix</keyword>
<dbReference type="GO" id="GO:0004427">
    <property type="term" value="F:inorganic diphosphate phosphatase activity"/>
    <property type="evidence" value="ECO:0007669"/>
    <property type="project" value="UniProtKB-EC"/>
</dbReference>
<dbReference type="Proteomes" id="UP000215289">
    <property type="component" value="Unassembled WGS sequence"/>
</dbReference>
<evidence type="ECO:0000256" key="5">
    <source>
        <dbReference type="ARBA" id="ARBA00012146"/>
    </source>
</evidence>
<evidence type="ECO:0000256" key="10">
    <source>
        <dbReference type="ARBA" id="ARBA00022801"/>
    </source>
</evidence>
<feature type="transmembrane region" description="Helical" evidence="18">
    <location>
        <begin position="64"/>
        <end position="83"/>
    </location>
</feature>
<dbReference type="NCBIfam" id="TIGR00861">
    <property type="entry name" value="MIP"/>
    <property type="match status" value="1"/>
</dbReference>
<dbReference type="PANTHER" id="PTHR43829:SF9">
    <property type="entry name" value="AQUAPORIN-9"/>
    <property type="match status" value="1"/>
</dbReference>
<evidence type="ECO:0000313" key="20">
    <source>
        <dbReference type="Proteomes" id="UP000215289"/>
    </source>
</evidence>
<sequence>MTILKQVLGNTEIEESAFVTMTACNKGGSSMLDTSFGSEETQVVLPESGWTKVRTYFRDAFSEFFGTMILILFGDGVVAQVILSKGAKGDYQSISWGWGIGVMLGVYVSGISGAHINPAVTFANCVFRKFPWRKFPVYAIAQVLGAMCGAAIVYGNYRSAIDQFEGGAHIRTVPGYSPTATAGIFCTYPAEFMTRTGQFFSEFIASSILMFTIFALKDDGNLGAGPLTPLALFFVIFGIGACFGWETGYAINLARDFGPRLVSYMIGYGPEVWRAGNYYFWIPMVAPFIGCTFGGWMYDMFLYTGTDSPVNTPFAGLQRLILPVEKKSKSIDSQSQRATAAYTYLIRLLAVAWQLSLGYMDWTGITFWVLFIRPEIRSEGYHYEARFISCKTNSTDKRLKMAPYKTEEESTRPTYETKTDFVENYVLCPVGKPLTKEYRVFFNINDKLLSPWHDLALYAGDGREPVVHMVVEVPRWWNAKMEIAKDEYLNPLRQDLQDGRLKYVPNIFPHKGYPFNYGMLPQTYQDPNVDDPLTQLPGDGNPLAVCELGGAMPRPAQVKRVKVLGSLAVINENKTDWKIFVVDMENPEADKLSDIRDVESLMPGYLDTIKEWFRVYKLAEGKKENVLGADGELQNQKYTLSLIERCHNSWEAVKAGPGMQTRISLPDIAPQEHDAVNVLPRAPENRDVCRDIDPIAAEKSHFLSQNWPSMAACRGGALNV</sequence>
<keyword evidence="9" id="KW-0677">Repeat</keyword>
<dbReference type="GO" id="GO:0015254">
    <property type="term" value="F:glycerol channel activity"/>
    <property type="evidence" value="ECO:0007669"/>
    <property type="project" value="TreeGrafter"/>
</dbReference>
<comment type="catalytic activity">
    <reaction evidence="17">
        <text>glycerol(in) = glycerol(out)</text>
        <dbReference type="Rhea" id="RHEA:29675"/>
        <dbReference type="ChEBI" id="CHEBI:17754"/>
    </reaction>
</comment>
<evidence type="ECO:0000256" key="16">
    <source>
        <dbReference type="ARBA" id="ARBA00047820"/>
    </source>
</evidence>
<evidence type="ECO:0000256" key="15">
    <source>
        <dbReference type="ARBA" id="ARBA00034651"/>
    </source>
</evidence>
<feature type="transmembrane region" description="Helical" evidence="18">
    <location>
        <begin position="278"/>
        <end position="298"/>
    </location>
</feature>
<feature type="transmembrane region" description="Helical" evidence="18">
    <location>
        <begin position="135"/>
        <end position="154"/>
    </location>
</feature>
<protein>
    <recommendedName>
        <fullName evidence="5">inorganic diphosphatase</fullName>
        <ecNumber evidence="5">3.6.1.1</ecNumber>
    </recommendedName>
    <alternativeName>
        <fullName evidence="14">Pyrophosphate phospho-hydrolase</fullName>
    </alternativeName>
</protein>
<comment type="catalytic activity">
    <reaction evidence="16">
        <text>diphosphate + H2O = 2 phosphate + H(+)</text>
        <dbReference type="Rhea" id="RHEA:24576"/>
        <dbReference type="ChEBI" id="CHEBI:15377"/>
        <dbReference type="ChEBI" id="CHEBI:15378"/>
        <dbReference type="ChEBI" id="CHEBI:33019"/>
        <dbReference type="ChEBI" id="CHEBI:43474"/>
        <dbReference type="EC" id="3.6.1.1"/>
    </reaction>
</comment>
<dbReference type="Pfam" id="PF00719">
    <property type="entry name" value="Pyrophosphatase"/>
    <property type="match status" value="1"/>
</dbReference>
<evidence type="ECO:0000256" key="1">
    <source>
        <dbReference type="ARBA" id="ARBA00001946"/>
    </source>
</evidence>
<dbReference type="GO" id="GO:0005737">
    <property type="term" value="C:cytoplasm"/>
    <property type="evidence" value="ECO:0007669"/>
    <property type="project" value="InterPro"/>
</dbReference>
<dbReference type="Gene3D" id="1.20.1080.10">
    <property type="entry name" value="Glycerol uptake facilitator protein"/>
    <property type="match status" value="1"/>
</dbReference>
<dbReference type="GO" id="GO:0000287">
    <property type="term" value="F:magnesium ion binding"/>
    <property type="evidence" value="ECO:0007669"/>
    <property type="project" value="InterPro"/>
</dbReference>
<evidence type="ECO:0000256" key="11">
    <source>
        <dbReference type="ARBA" id="ARBA00022842"/>
    </source>
</evidence>
<organism evidence="19 20">
    <name type="scientific">Aspergillus turcosus</name>
    <dbReference type="NCBI Taxonomy" id="1245748"/>
    <lineage>
        <taxon>Eukaryota</taxon>
        <taxon>Fungi</taxon>
        <taxon>Dikarya</taxon>
        <taxon>Ascomycota</taxon>
        <taxon>Pezizomycotina</taxon>
        <taxon>Eurotiomycetes</taxon>
        <taxon>Eurotiomycetidae</taxon>
        <taxon>Eurotiales</taxon>
        <taxon>Aspergillaceae</taxon>
        <taxon>Aspergillus</taxon>
        <taxon>Aspergillus subgen. Fumigati</taxon>
    </lineage>
</organism>
<dbReference type="EMBL" id="NIDN02000113">
    <property type="protein sequence ID" value="RLL96367.1"/>
    <property type="molecule type" value="Genomic_DNA"/>
</dbReference>
<evidence type="ECO:0000256" key="7">
    <source>
        <dbReference type="ARBA" id="ARBA00022692"/>
    </source>
</evidence>
<evidence type="ECO:0000256" key="14">
    <source>
        <dbReference type="ARBA" id="ARBA00032535"/>
    </source>
</evidence>
<dbReference type="PRINTS" id="PR00783">
    <property type="entry name" value="MINTRINSICP"/>
</dbReference>
<dbReference type="Pfam" id="PF00230">
    <property type="entry name" value="MIP"/>
    <property type="match status" value="1"/>
</dbReference>
<name>A0A3R7F5P4_9EURO</name>
<dbReference type="PANTHER" id="PTHR43829">
    <property type="entry name" value="AQUAPORIN OR AQUAGLYCEROPORIN RELATED"/>
    <property type="match status" value="1"/>
</dbReference>
<dbReference type="InterPro" id="IPR022357">
    <property type="entry name" value="MIP_CS"/>
</dbReference>
<evidence type="ECO:0000256" key="3">
    <source>
        <dbReference type="ARBA" id="ARBA00006175"/>
    </source>
</evidence>
<keyword evidence="10" id="KW-0378">Hydrolase</keyword>
<evidence type="ECO:0000256" key="18">
    <source>
        <dbReference type="SAM" id="Phobius"/>
    </source>
</evidence>
<comment type="cofactor">
    <cofactor evidence="1">
        <name>Mg(2+)</name>
        <dbReference type="ChEBI" id="CHEBI:18420"/>
    </cofactor>
</comment>
<feature type="transmembrane region" description="Helical" evidence="18">
    <location>
        <begin position="199"/>
        <end position="216"/>
    </location>
</feature>
<dbReference type="CDD" id="cd00412">
    <property type="entry name" value="pyrophosphatase"/>
    <property type="match status" value="1"/>
</dbReference>
<evidence type="ECO:0000256" key="13">
    <source>
        <dbReference type="ARBA" id="ARBA00023136"/>
    </source>
</evidence>
<dbReference type="InterPro" id="IPR000425">
    <property type="entry name" value="MIP"/>
</dbReference>
<feature type="transmembrane region" description="Helical" evidence="18">
    <location>
        <begin position="95"/>
        <end position="115"/>
    </location>
</feature>
<dbReference type="GO" id="GO:0015250">
    <property type="term" value="F:water channel activity"/>
    <property type="evidence" value="ECO:0007669"/>
    <property type="project" value="TreeGrafter"/>
</dbReference>
<keyword evidence="8" id="KW-0479">Metal-binding</keyword>
<comment type="similarity">
    <text evidence="3">Belongs to the MIP/aquaporin (TC 1.A.8) family.</text>
</comment>
<evidence type="ECO:0000256" key="6">
    <source>
        <dbReference type="ARBA" id="ARBA00022448"/>
    </source>
</evidence>
<dbReference type="FunFam" id="1.20.1080.10:FF:000027">
    <property type="entry name" value="MIP aquaporin"/>
    <property type="match status" value="1"/>
</dbReference>
<comment type="caution">
    <text evidence="19">The sequence shown here is derived from an EMBL/GenBank/DDBJ whole genome shotgun (WGS) entry which is preliminary data.</text>
</comment>
<keyword evidence="6" id="KW-0813">Transport</keyword>
<feature type="transmembrane region" description="Helical" evidence="18">
    <location>
        <begin position="222"/>
        <end position="245"/>
    </location>
</feature>
<evidence type="ECO:0000256" key="12">
    <source>
        <dbReference type="ARBA" id="ARBA00022989"/>
    </source>
</evidence>
<dbReference type="CDD" id="cd00333">
    <property type="entry name" value="MIP"/>
    <property type="match status" value="1"/>
</dbReference>
<dbReference type="GO" id="GO:0005886">
    <property type="term" value="C:plasma membrane"/>
    <property type="evidence" value="ECO:0007669"/>
    <property type="project" value="TreeGrafter"/>
</dbReference>
<proteinExistence type="inferred from homology"/>
<comment type="catalytic activity">
    <reaction evidence="15">
        <text>H2O(in) = H2O(out)</text>
        <dbReference type="Rhea" id="RHEA:29667"/>
        <dbReference type="ChEBI" id="CHEBI:15377"/>
    </reaction>
</comment>
<evidence type="ECO:0000256" key="8">
    <source>
        <dbReference type="ARBA" id="ARBA00022723"/>
    </source>
</evidence>
<comment type="similarity">
    <text evidence="4">Belongs to the PPase family.</text>
</comment>
<dbReference type="FunFam" id="3.90.80.10:FF:000009">
    <property type="entry name" value="Inorganic pyrophosphatase"/>
    <property type="match status" value="1"/>
</dbReference>
<dbReference type="OrthoDB" id="3222at2759"/>
<dbReference type="InterPro" id="IPR023271">
    <property type="entry name" value="Aquaporin-like"/>
</dbReference>
<dbReference type="Gene3D" id="3.90.80.10">
    <property type="entry name" value="Inorganic pyrophosphatase"/>
    <property type="match status" value="1"/>
</dbReference>
<dbReference type="GO" id="GO:0006796">
    <property type="term" value="P:phosphate-containing compound metabolic process"/>
    <property type="evidence" value="ECO:0007669"/>
    <property type="project" value="InterPro"/>
</dbReference>
<dbReference type="EC" id="3.6.1.1" evidence="5"/>
<evidence type="ECO:0000256" key="4">
    <source>
        <dbReference type="ARBA" id="ARBA00006220"/>
    </source>
</evidence>
<keyword evidence="7 18" id="KW-0812">Transmembrane</keyword>
<keyword evidence="13 18" id="KW-0472">Membrane</keyword>
<dbReference type="InterPro" id="IPR008162">
    <property type="entry name" value="Pyrophosphatase"/>
</dbReference>
<reference evidence="19 20" key="1">
    <citation type="submission" date="2018-08" db="EMBL/GenBank/DDBJ databases">
        <title>Draft genome sequences of two Aspergillus turcosus clinical strains isolated from bronchoalveolar lavage fluid: one azole-susceptible and the other azole-resistant.</title>
        <authorList>
            <person name="Parent-Michaud M."/>
            <person name="Dufresne P.J."/>
            <person name="Fournier E."/>
            <person name="Martineau C."/>
            <person name="Moreira S."/>
            <person name="Perkins V."/>
            <person name="De Repentigny L."/>
            <person name="Dufresne S.F."/>
        </authorList>
    </citation>
    <scope>NUCLEOTIDE SEQUENCE [LARGE SCALE GENOMIC DNA]</scope>
    <source>
        <strain evidence="19">HMR AF 1038</strain>
    </source>
</reference>
<evidence type="ECO:0000256" key="9">
    <source>
        <dbReference type="ARBA" id="ARBA00022737"/>
    </source>
</evidence>
<gene>
    <name evidence="19" type="ORF">CFD26_105755</name>
</gene>
<dbReference type="PROSITE" id="PS00221">
    <property type="entry name" value="MIP"/>
    <property type="match status" value="1"/>
</dbReference>
<dbReference type="SUPFAM" id="SSF50324">
    <property type="entry name" value="Inorganic pyrophosphatase"/>
    <property type="match status" value="1"/>
</dbReference>
<dbReference type="STRING" id="1245748.A0A3R7F5P4"/>
<dbReference type="InterPro" id="IPR050363">
    <property type="entry name" value="MIP/Aquaporin"/>
</dbReference>
<evidence type="ECO:0000256" key="17">
    <source>
        <dbReference type="ARBA" id="ARBA00049405"/>
    </source>
</evidence>
<evidence type="ECO:0000256" key="2">
    <source>
        <dbReference type="ARBA" id="ARBA00004141"/>
    </source>
</evidence>
<comment type="subcellular location">
    <subcellularLocation>
        <location evidence="2">Membrane</location>
        <topology evidence="2">Multi-pass membrane protein</topology>
    </subcellularLocation>
</comment>
<dbReference type="AlphaFoldDB" id="A0A3R7F5P4"/>
<evidence type="ECO:0000313" key="19">
    <source>
        <dbReference type="EMBL" id="RLL96367.1"/>
    </source>
</evidence>
<keyword evidence="20" id="KW-1185">Reference proteome</keyword>
<accession>A0A3R7F5P4</accession>
<dbReference type="InterPro" id="IPR036649">
    <property type="entry name" value="Pyrophosphatase_sf"/>
</dbReference>
<dbReference type="SUPFAM" id="SSF81338">
    <property type="entry name" value="Aquaporin-like"/>
    <property type="match status" value="1"/>
</dbReference>